<evidence type="ECO:0000256" key="1">
    <source>
        <dbReference type="SAM" id="MobiDB-lite"/>
    </source>
</evidence>
<dbReference type="AlphaFoldDB" id="A0A316UAP9"/>
<feature type="non-terminal residue" evidence="3">
    <location>
        <position position="1"/>
    </location>
</feature>
<dbReference type="NCBIfam" id="NF041131">
    <property type="entry name" value="RicT_YaaT_fam"/>
    <property type="match status" value="1"/>
</dbReference>
<accession>A0A316UAP9</accession>
<feature type="domain" description="PSP1 C-terminal" evidence="2">
    <location>
        <begin position="92"/>
        <end position="177"/>
    </location>
</feature>
<evidence type="ECO:0000313" key="3">
    <source>
        <dbReference type="EMBL" id="PWN22300.1"/>
    </source>
</evidence>
<reference evidence="3 4" key="1">
    <citation type="journal article" date="2018" name="Mol. Biol. Evol.">
        <title>Broad Genomic Sampling Reveals a Smut Pathogenic Ancestry of the Fungal Clade Ustilaginomycotina.</title>
        <authorList>
            <person name="Kijpornyongpan T."/>
            <person name="Mondo S.J."/>
            <person name="Barry K."/>
            <person name="Sandor L."/>
            <person name="Lee J."/>
            <person name="Lipzen A."/>
            <person name="Pangilinan J."/>
            <person name="LaButti K."/>
            <person name="Hainaut M."/>
            <person name="Henrissat B."/>
            <person name="Grigoriev I.V."/>
            <person name="Spatafora J.W."/>
            <person name="Aime M.C."/>
        </authorList>
    </citation>
    <scope>NUCLEOTIDE SEQUENCE [LARGE SCALE GENOMIC DNA]</scope>
    <source>
        <strain evidence="3 4">MCA 4718</strain>
    </source>
</reference>
<evidence type="ECO:0000313" key="4">
    <source>
        <dbReference type="Proteomes" id="UP000245942"/>
    </source>
</evidence>
<feature type="non-terminal residue" evidence="3">
    <location>
        <position position="183"/>
    </location>
</feature>
<feature type="compositionally biased region" description="Low complexity" evidence="1">
    <location>
        <begin position="62"/>
        <end position="80"/>
    </location>
</feature>
<dbReference type="OrthoDB" id="243127at2759"/>
<dbReference type="PANTHER" id="PTHR43830:SF3">
    <property type="entry name" value="PROTEIN PSP1"/>
    <property type="match status" value="1"/>
</dbReference>
<protein>
    <submittedName>
        <fullName evidence="3">PSP1-domain-containing protein</fullName>
    </submittedName>
</protein>
<dbReference type="GeneID" id="37011754"/>
<dbReference type="RefSeq" id="XP_025349460.1">
    <property type="nucleotide sequence ID" value="XM_025490020.1"/>
</dbReference>
<organism evidence="3 4">
    <name type="scientific">Pseudomicrostroma glucosiphilum</name>
    <dbReference type="NCBI Taxonomy" id="1684307"/>
    <lineage>
        <taxon>Eukaryota</taxon>
        <taxon>Fungi</taxon>
        <taxon>Dikarya</taxon>
        <taxon>Basidiomycota</taxon>
        <taxon>Ustilaginomycotina</taxon>
        <taxon>Exobasidiomycetes</taxon>
        <taxon>Microstromatales</taxon>
        <taxon>Microstromatales incertae sedis</taxon>
        <taxon>Pseudomicrostroma</taxon>
    </lineage>
</organism>
<dbReference type="PANTHER" id="PTHR43830">
    <property type="entry name" value="PROTEIN PSP1"/>
    <property type="match status" value="1"/>
</dbReference>
<sequence length="183" mass="20315">PLYIVGFKQGRTDLFFRPLDSTSRGSETIRIDDLVIVEADRGKDIGRVVNDSITVDQVGSFLSSQGAGPSSSGHPASGKSNTPATRSSINPKRLYSKASLADTSLLASKASDEEKALMMCIQKVQQRNLPMRVISAELQWDRRKLTFYYIAGSRVDFRALVADLFKIWKVRIYMSQIPGPDQE</sequence>
<dbReference type="GO" id="GO:0005737">
    <property type="term" value="C:cytoplasm"/>
    <property type="evidence" value="ECO:0007669"/>
    <property type="project" value="TreeGrafter"/>
</dbReference>
<keyword evidence="4" id="KW-1185">Reference proteome</keyword>
<gene>
    <name evidence="3" type="ORF">BCV69DRAFT_241803</name>
</gene>
<dbReference type="PROSITE" id="PS51411">
    <property type="entry name" value="PSP1_C"/>
    <property type="match status" value="1"/>
</dbReference>
<dbReference type="Proteomes" id="UP000245942">
    <property type="component" value="Unassembled WGS sequence"/>
</dbReference>
<dbReference type="InterPro" id="IPR007557">
    <property type="entry name" value="PSP1_C"/>
</dbReference>
<dbReference type="EMBL" id="KZ819323">
    <property type="protein sequence ID" value="PWN22300.1"/>
    <property type="molecule type" value="Genomic_DNA"/>
</dbReference>
<dbReference type="InterPro" id="IPR047767">
    <property type="entry name" value="PSP1-like"/>
</dbReference>
<dbReference type="Pfam" id="PF04468">
    <property type="entry name" value="PSP1"/>
    <property type="match status" value="1"/>
</dbReference>
<feature type="region of interest" description="Disordered" evidence="1">
    <location>
        <begin position="62"/>
        <end position="89"/>
    </location>
</feature>
<proteinExistence type="predicted"/>
<evidence type="ECO:0000259" key="2">
    <source>
        <dbReference type="PROSITE" id="PS51411"/>
    </source>
</evidence>
<name>A0A316UAP9_9BASI</name>